<organism evidence="13 14">
    <name type="scientific">Saponaria officinalis</name>
    <name type="common">Common soapwort</name>
    <name type="synonym">Lychnis saponaria</name>
    <dbReference type="NCBI Taxonomy" id="3572"/>
    <lineage>
        <taxon>Eukaryota</taxon>
        <taxon>Viridiplantae</taxon>
        <taxon>Streptophyta</taxon>
        <taxon>Embryophyta</taxon>
        <taxon>Tracheophyta</taxon>
        <taxon>Spermatophyta</taxon>
        <taxon>Magnoliopsida</taxon>
        <taxon>eudicotyledons</taxon>
        <taxon>Gunneridae</taxon>
        <taxon>Pentapetalae</taxon>
        <taxon>Caryophyllales</taxon>
        <taxon>Caryophyllaceae</taxon>
        <taxon>Caryophylleae</taxon>
        <taxon>Saponaria</taxon>
    </lineage>
</organism>
<comment type="function">
    <text evidence="1">Central component of the receptor complex responsible for the recognition and translocation of cytosolically synthesized mitochondrial preproteins. Together with TOM22 functions as the transit peptide receptor at the surface of the mitochondrion outer membrane and facilitates the movement of preproteins into the translocation pore.</text>
</comment>
<evidence type="ECO:0000256" key="12">
    <source>
        <dbReference type="SAM" id="Phobius"/>
    </source>
</evidence>
<evidence type="ECO:0000256" key="8">
    <source>
        <dbReference type="ARBA" id="ARBA00022989"/>
    </source>
</evidence>
<protein>
    <recommendedName>
        <fullName evidence="15">Mitochondrial import receptor subunit TOM20</fullName>
    </recommendedName>
</protein>
<dbReference type="InterPro" id="IPR010547">
    <property type="entry name" value="TOM20_imprt_rcpt"/>
</dbReference>
<keyword evidence="4" id="KW-0813">Transport</keyword>
<dbReference type="InterPro" id="IPR011990">
    <property type="entry name" value="TPR-like_helical_dom_sf"/>
</dbReference>
<evidence type="ECO:0000256" key="4">
    <source>
        <dbReference type="ARBA" id="ARBA00022448"/>
    </source>
</evidence>
<dbReference type="PANTHER" id="PTHR32409">
    <property type="entry name" value="MITOCHONDRIAL IMPORT RECEPTOR SUBUNIT TOM20-1-RELATED"/>
    <property type="match status" value="1"/>
</dbReference>
<dbReference type="Pfam" id="PF06552">
    <property type="entry name" value="TOM20_plant"/>
    <property type="match status" value="1"/>
</dbReference>
<evidence type="ECO:0000313" key="14">
    <source>
        <dbReference type="Proteomes" id="UP001443914"/>
    </source>
</evidence>
<evidence type="ECO:0000256" key="11">
    <source>
        <dbReference type="SAM" id="MobiDB-lite"/>
    </source>
</evidence>
<feature type="region of interest" description="Disordered" evidence="11">
    <location>
        <begin position="142"/>
        <end position="167"/>
    </location>
</feature>
<evidence type="ECO:0000256" key="5">
    <source>
        <dbReference type="ARBA" id="ARBA00022692"/>
    </source>
</evidence>
<sequence length="202" mass="22651">MDMGSDFERLMFFEHARKNAEADYIKNPLDADNLTRWGGALIELSQFQPPDDSRKMLLDATLKLQEALEINPKKHDTMWCLGNALTTQAFVTPDYDEAKPYFQKAAIYFQQAVEEDPENELYRKSLEVSSKTPELHAEIHKGQQGFLGGPGPSSSSSTKTSTKKKPTSDFTYDVMGWVCLAVGIVVWVGFAKNNMPPQPPSI</sequence>
<dbReference type="Gene3D" id="1.25.40.10">
    <property type="entry name" value="Tetratricopeptide repeat domain"/>
    <property type="match status" value="1"/>
</dbReference>
<evidence type="ECO:0000256" key="1">
    <source>
        <dbReference type="ARBA" id="ARBA00003450"/>
    </source>
</evidence>
<keyword evidence="6" id="KW-1000">Mitochondrion outer membrane</keyword>
<evidence type="ECO:0008006" key="15">
    <source>
        <dbReference type="Google" id="ProtNLM"/>
    </source>
</evidence>
<evidence type="ECO:0000256" key="10">
    <source>
        <dbReference type="ARBA" id="ARBA00023136"/>
    </source>
</evidence>
<keyword evidence="8 12" id="KW-1133">Transmembrane helix</keyword>
<evidence type="ECO:0000256" key="6">
    <source>
        <dbReference type="ARBA" id="ARBA00022787"/>
    </source>
</evidence>
<keyword evidence="5 12" id="KW-0812">Transmembrane</keyword>
<evidence type="ECO:0000256" key="3">
    <source>
        <dbReference type="ARBA" id="ARBA00005792"/>
    </source>
</evidence>
<reference evidence="13" key="1">
    <citation type="submission" date="2024-03" db="EMBL/GenBank/DDBJ databases">
        <title>WGS assembly of Saponaria officinalis var. Norfolk2.</title>
        <authorList>
            <person name="Jenkins J."/>
            <person name="Shu S."/>
            <person name="Grimwood J."/>
            <person name="Barry K."/>
            <person name="Goodstein D."/>
            <person name="Schmutz J."/>
            <person name="Leebens-Mack J."/>
            <person name="Osbourn A."/>
        </authorList>
    </citation>
    <scope>NUCLEOTIDE SEQUENCE [LARGE SCALE GENOMIC DNA]</scope>
    <source>
        <strain evidence="13">JIC</strain>
    </source>
</reference>
<keyword evidence="7" id="KW-0653">Protein transport</keyword>
<comment type="similarity">
    <text evidence="3">Belongs to the Tom20 family.</text>
</comment>
<evidence type="ECO:0000256" key="2">
    <source>
        <dbReference type="ARBA" id="ARBA00004572"/>
    </source>
</evidence>
<dbReference type="SUPFAM" id="SSF48452">
    <property type="entry name" value="TPR-like"/>
    <property type="match status" value="1"/>
</dbReference>
<evidence type="ECO:0000256" key="7">
    <source>
        <dbReference type="ARBA" id="ARBA00022927"/>
    </source>
</evidence>
<comment type="subcellular location">
    <subcellularLocation>
        <location evidence="2">Mitochondrion outer membrane</location>
        <topology evidence="2">Single-pass membrane protein</topology>
    </subcellularLocation>
</comment>
<evidence type="ECO:0000256" key="9">
    <source>
        <dbReference type="ARBA" id="ARBA00023128"/>
    </source>
</evidence>
<dbReference type="GO" id="GO:0005742">
    <property type="term" value="C:mitochondrial outer membrane translocase complex"/>
    <property type="evidence" value="ECO:0007669"/>
    <property type="project" value="InterPro"/>
</dbReference>
<dbReference type="EMBL" id="JBDFQZ010000011">
    <property type="protein sequence ID" value="KAK9678345.1"/>
    <property type="molecule type" value="Genomic_DNA"/>
</dbReference>
<proteinExistence type="inferred from homology"/>
<keyword evidence="10 12" id="KW-0472">Membrane</keyword>
<dbReference type="PANTHER" id="PTHR32409:SF3">
    <property type="entry name" value="MITOCHONDRIAL IMPORT RECEPTOR SUBUNIT TOM20-1-RELATED"/>
    <property type="match status" value="1"/>
</dbReference>
<name>A0AAW1HPJ5_SAPOF</name>
<gene>
    <name evidence="13" type="ORF">RND81_11G205500</name>
</gene>
<dbReference type="GO" id="GO:0045040">
    <property type="term" value="P:protein insertion into mitochondrial outer membrane"/>
    <property type="evidence" value="ECO:0007669"/>
    <property type="project" value="InterPro"/>
</dbReference>
<keyword evidence="9" id="KW-0496">Mitochondrion</keyword>
<dbReference type="AlphaFoldDB" id="A0AAW1HPJ5"/>
<dbReference type="Proteomes" id="UP001443914">
    <property type="component" value="Unassembled WGS sequence"/>
</dbReference>
<feature type="transmembrane region" description="Helical" evidence="12">
    <location>
        <begin position="170"/>
        <end position="190"/>
    </location>
</feature>
<comment type="caution">
    <text evidence="13">The sequence shown here is derived from an EMBL/GenBank/DDBJ whole genome shotgun (WGS) entry which is preliminary data.</text>
</comment>
<dbReference type="GO" id="GO:0015031">
    <property type="term" value="P:protein transport"/>
    <property type="evidence" value="ECO:0007669"/>
    <property type="project" value="UniProtKB-KW"/>
</dbReference>
<keyword evidence="14" id="KW-1185">Reference proteome</keyword>
<accession>A0AAW1HPJ5</accession>
<evidence type="ECO:0000313" key="13">
    <source>
        <dbReference type="EMBL" id="KAK9678345.1"/>
    </source>
</evidence>